<evidence type="ECO:0000313" key="1">
    <source>
        <dbReference type="EMBL" id="QKG80981.1"/>
    </source>
</evidence>
<protein>
    <submittedName>
        <fullName evidence="1">Type IX secretion system membrane protein PorP/SprF</fullName>
    </submittedName>
</protein>
<dbReference type="EMBL" id="CP041345">
    <property type="protein sequence ID" value="QKG80981.1"/>
    <property type="molecule type" value="Genomic_DNA"/>
</dbReference>
<dbReference type="Proteomes" id="UP000500961">
    <property type="component" value="Chromosome"/>
</dbReference>
<reference evidence="1 2" key="1">
    <citation type="submission" date="2019-07" db="EMBL/GenBank/DDBJ databases">
        <title>Thalassofilum flectens gen. nov., sp. nov., a novel moderate thermophilic anaerobe from a shallow sea hot spring in Kunashir Island (Russia), representing a new family in the order Bacteroidales, and proposal of Thalassofilacea fam. nov.</title>
        <authorList>
            <person name="Kochetkova T.V."/>
            <person name="Podosokorskaya O.A."/>
            <person name="Novikov A."/>
            <person name="Elcheninov A.G."/>
            <person name="Toshchakov S.V."/>
            <person name="Kublanov I.V."/>
        </authorList>
    </citation>
    <scope>NUCLEOTIDE SEQUENCE [LARGE SCALE GENOMIC DNA]</scope>
    <source>
        <strain evidence="1 2">38-H</strain>
    </source>
</reference>
<dbReference type="AlphaFoldDB" id="A0A7D4BT80"/>
<accession>A0A7D4BT80</accession>
<dbReference type="NCBIfam" id="TIGR03519">
    <property type="entry name" value="T9SS_PorP_fam"/>
    <property type="match status" value="1"/>
</dbReference>
<gene>
    <name evidence="1" type="ORF">FHG85_12150</name>
</gene>
<evidence type="ECO:0000313" key="2">
    <source>
        <dbReference type="Proteomes" id="UP000500961"/>
    </source>
</evidence>
<proteinExistence type="predicted"/>
<dbReference type="Pfam" id="PF11751">
    <property type="entry name" value="PorP_SprF"/>
    <property type="match status" value="1"/>
</dbReference>
<dbReference type="InterPro" id="IPR019861">
    <property type="entry name" value="PorP/SprF_Bacteroidetes"/>
</dbReference>
<sequence>MKTLSTAILQKFTIVGIILCLLTPSTTVAQEIPQYTQFMFNPYLFNPAIAGTLNHYQVRANNRNQWVGINDAPFSVSASIYGPFTKYDMGWGAYITNDVTGPTAKTNFMGTYAYNMMLTDDIRVSGGISFGMMLYRLDGTKLKLGEEADPVYDPAIINSTKTLVTPDASIGFYLYSTSFNVGLSAHQLFGQRLKFYPKPIEPNRLKQHIMLSGGYWLSLNRNMEIETSLLLKYMFGNPMQVEVNGKFTYLQKDYNVWSGLSVRYKDAIAIMVGFTWQKKYMIGYSFDWSLLGIRKYNSGSHEVMFGYNFDKLK</sequence>
<organism evidence="1 2">
    <name type="scientific">Tenuifilum thalassicum</name>
    <dbReference type="NCBI Taxonomy" id="2590900"/>
    <lineage>
        <taxon>Bacteria</taxon>
        <taxon>Pseudomonadati</taxon>
        <taxon>Bacteroidota</taxon>
        <taxon>Bacteroidia</taxon>
        <taxon>Bacteroidales</taxon>
        <taxon>Tenuifilaceae</taxon>
        <taxon>Tenuifilum</taxon>
    </lineage>
</organism>
<keyword evidence="2" id="KW-1185">Reference proteome</keyword>
<name>A0A7D4BT80_9BACT</name>
<dbReference type="RefSeq" id="WP_173076281.1">
    <property type="nucleotide sequence ID" value="NZ_CP041345.1"/>
</dbReference>
<dbReference type="KEGG" id="ttz:FHG85_12150"/>